<reference evidence="1 2" key="1">
    <citation type="submission" date="2021-01" db="EMBL/GenBank/DDBJ databases">
        <title>Chromosome sequence of Serratia proteamaculans strain 94 rif-r, isolated from spoiled beef.</title>
        <authorList>
            <person name="Zaytseva Y.V."/>
            <person name="Iablokov S.N."/>
            <person name="Klyukina A."/>
        </authorList>
    </citation>
    <scope>NUCLEOTIDE SEQUENCE [LARGE SCALE GENOMIC DNA]</scope>
    <source>
        <strain evidence="1 2">94 rif-r</strain>
    </source>
</reference>
<dbReference type="InterPro" id="IPR038255">
    <property type="entry name" value="PBS_linker_sf"/>
</dbReference>
<evidence type="ECO:0000313" key="1">
    <source>
        <dbReference type="EMBL" id="QQX53519.1"/>
    </source>
</evidence>
<gene>
    <name evidence="1" type="ORF">JKX24_00335</name>
</gene>
<name>A0A7U0N6P7_SERPR</name>
<dbReference type="AlphaFoldDB" id="A0A7U0N6P7"/>
<proteinExistence type="predicted"/>
<evidence type="ECO:0000313" key="2">
    <source>
        <dbReference type="Proteomes" id="UP000596176"/>
    </source>
</evidence>
<dbReference type="Proteomes" id="UP000596176">
    <property type="component" value="Chromosome"/>
</dbReference>
<dbReference type="Gene3D" id="1.10.3130.20">
    <property type="entry name" value="Phycobilisome linker domain"/>
    <property type="match status" value="1"/>
</dbReference>
<dbReference type="EMBL" id="CP068391">
    <property type="protein sequence ID" value="QQX53519.1"/>
    <property type="molecule type" value="Genomic_DNA"/>
</dbReference>
<sequence length="835" mass="91095">MKVMKALQLHQLAAALQFSILGEDARFFDLGWVAHEFKTQTLSSEGFIKRVLNSDAGKSLYEDKTTEEILTSVYKNIYGVLPEDESLECYTNVKNNTGPVNAIEYKLNLLFDDLFNYKEFNSQQLDKQSEFIKLVDATYKTSEAVNFSLSNQELVATAYLAILGRGIDAQGFNTYISSLESGKHSIDYIVNDIIISKEAGDTVGNLYGNDFINYILNRLIDRDATQKELALLGMNSRTSTLIKTVDYMMTSNGITEGEKGIIIKNVGESLVFDKSVAAELLSDGSLLTSANTGKPHILSAVEITGLVNLTINSDYAMRVDLTQAGKLATVKIVGNQGLNLIFDPAISPLVIDSDDCFVGTNGNDIKVLTDVTEITQGRFYLNGGNDSLLWYGPVDNLHHPSSFIFADGGDGVDIVSANFFIKPPSSGNPTPKSPNFDNFKNFEKLDLGGYSGLFEFYWTSIEKGFSLSKKADDVIVDKINKETALNLEISHDATSQSKIEFIIDGVAKDNYGRKANFDIIFNSKDHNNIDGGTIKISTTPNPIEYKLLSSVTIKSYGEVGFTNILKIEDSGISVGNAGMDAEIVITGSNRLDLTISNLTLASNGFAKTIDASGNSGGLSLTSDYQVTLYEALQLRWLADNIKDSNGRSVNDYIIDGHYTPQPLMVIGTNSDDIFDVASGSMITGGGGSDLIKINAASHGYIRITDFDLTKDAVQFGDDFKLSMGGGLSISDYGVHTFDEIGSSWIEVFMNNDFSNDSIVSDIFSLAGPLAEIGVLSLMDQDGVIKSFVINDKNNDHKFDTNDGYIMLDNQNHQELIGGLKYSPVVELNGVNVEYA</sequence>
<accession>A0A7U0N6P7</accession>
<organism evidence="1 2">
    <name type="scientific">Serratia proteamaculans</name>
    <dbReference type="NCBI Taxonomy" id="28151"/>
    <lineage>
        <taxon>Bacteria</taxon>
        <taxon>Pseudomonadati</taxon>
        <taxon>Pseudomonadota</taxon>
        <taxon>Gammaproteobacteria</taxon>
        <taxon>Enterobacterales</taxon>
        <taxon>Yersiniaceae</taxon>
        <taxon>Serratia</taxon>
    </lineage>
</organism>
<protein>
    <submittedName>
        <fullName evidence="1">DUF4214 domain-containing protein</fullName>
    </submittedName>
</protein>